<protein>
    <submittedName>
        <fullName evidence="2">Uncharacterized protein</fullName>
    </submittedName>
</protein>
<dbReference type="KEGG" id="ess:ATZ33_16000"/>
<organism evidence="2 4">
    <name type="scientific">Enterococcus silesiacus</name>
    <dbReference type="NCBI Taxonomy" id="332949"/>
    <lineage>
        <taxon>Bacteria</taxon>
        <taxon>Bacillati</taxon>
        <taxon>Bacillota</taxon>
        <taxon>Bacilli</taxon>
        <taxon>Lactobacillales</taxon>
        <taxon>Enterococcaceae</taxon>
        <taxon>Enterococcus</taxon>
    </lineage>
</organism>
<dbReference type="Proteomes" id="UP000183039">
    <property type="component" value="Unassembled WGS sequence"/>
</dbReference>
<dbReference type="Proteomes" id="UP000065511">
    <property type="component" value="Chromosome"/>
</dbReference>
<name>A0A0S3KEV4_9ENTE</name>
<dbReference type="EMBL" id="JXLC01000035">
    <property type="protein sequence ID" value="OJG85796.1"/>
    <property type="molecule type" value="Genomic_DNA"/>
</dbReference>
<accession>A0A0S3KEV4</accession>
<dbReference type="OrthoDB" id="2182411at2"/>
<dbReference type="RefSeq" id="WP_071879198.1">
    <property type="nucleotide sequence ID" value="NZ_JXLC01000035.1"/>
</dbReference>
<reference evidence="1 3" key="2">
    <citation type="submission" date="2015-12" db="EMBL/GenBank/DDBJ databases">
        <authorList>
            <person name="Lauer A."/>
            <person name="Humrighouse B."/>
            <person name="Loparev V."/>
            <person name="Shewmaker P.L."/>
            <person name="Whitney A.M."/>
            <person name="McLaughlin R.W."/>
        </authorList>
    </citation>
    <scope>NUCLEOTIDE SEQUENCE [LARGE SCALE GENOMIC DNA]</scope>
    <source>
        <strain evidence="1 3">LMG 23085</strain>
    </source>
</reference>
<dbReference type="EMBL" id="CP013614">
    <property type="protein sequence ID" value="ALS02823.1"/>
    <property type="molecule type" value="Genomic_DNA"/>
</dbReference>
<evidence type="ECO:0000313" key="4">
    <source>
        <dbReference type="Proteomes" id="UP000183039"/>
    </source>
</evidence>
<evidence type="ECO:0000313" key="1">
    <source>
        <dbReference type="EMBL" id="ALS02823.1"/>
    </source>
</evidence>
<sequence length="143" mass="16608">MFSYTDMILSVMQRVEVYNEIFNAISKEVQENSCSQAINRRGKDTYVFCRTNVNRFFVEEASFRKNLVFYGEKEATKILLEGLDAYKEGIYFWLEGLNDKCEVIDEIKYKRGLNRAESSFRLINQACKEACGGIQSAHSVHKM</sequence>
<reference evidence="2 4" key="1">
    <citation type="submission" date="2014-12" db="EMBL/GenBank/DDBJ databases">
        <title>Draft genome sequences of 29 type strains of Enterococci.</title>
        <authorList>
            <person name="Zhong Z."/>
            <person name="Sun Z."/>
            <person name="Liu W."/>
            <person name="Zhang W."/>
            <person name="Zhang H."/>
        </authorList>
    </citation>
    <scope>NUCLEOTIDE SEQUENCE [LARGE SCALE GENOMIC DNA]</scope>
    <source>
        <strain evidence="2 4">DSM 22801</strain>
    </source>
</reference>
<evidence type="ECO:0000313" key="2">
    <source>
        <dbReference type="EMBL" id="OJG85796.1"/>
    </source>
</evidence>
<gene>
    <name evidence="1" type="ORF">ATZ33_16000</name>
    <name evidence="2" type="ORF">RV15_GL002475</name>
</gene>
<evidence type="ECO:0000313" key="3">
    <source>
        <dbReference type="Proteomes" id="UP000065511"/>
    </source>
</evidence>
<proteinExistence type="predicted"/>
<dbReference type="AlphaFoldDB" id="A0A0S3KEV4"/>
<keyword evidence="3" id="KW-1185">Reference proteome</keyword>